<feature type="transmembrane region" description="Helical" evidence="7">
    <location>
        <begin position="99"/>
        <end position="118"/>
    </location>
</feature>
<organism evidence="8 9">
    <name type="scientific">Thermodesulfitimonas autotrophica</name>
    <dbReference type="NCBI Taxonomy" id="1894989"/>
    <lineage>
        <taxon>Bacteria</taxon>
        <taxon>Bacillati</taxon>
        <taxon>Bacillota</taxon>
        <taxon>Clostridia</taxon>
        <taxon>Thermoanaerobacterales</taxon>
        <taxon>Thermoanaerobacteraceae</taxon>
        <taxon>Thermodesulfitimonas</taxon>
    </lineage>
</organism>
<dbReference type="Pfam" id="PF03601">
    <property type="entry name" value="Cons_hypoth698"/>
    <property type="match status" value="1"/>
</dbReference>
<dbReference type="GO" id="GO:0005886">
    <property type="term" value="C:plasma membrane"/>
    <property type="evidence" value="ECO:0007669"/>
    <property type="project" value="UniProtKB-SubCell"/>
</dbReference>
<name>A0A3N5BGC0_9THEO</name>
<dbReference type="OrthoDB" id="9811391at2"/>
<keyword evidence="6 7" id="KW-0472">Membrane</keyword>
<feature type="transmembrane region" description="Helical" evidence="7">
    <location>
        <begin position="159"/>
        <end position="178"/>
    </location>
</feature>
<keyword evidence="9" id="KW-1185">Reference proteome</keyword>
<dbReference type="PANTHER" id="PTHR30106:SF2">
    <property type="entry name" value="UPF0324 INNER MEMBRANE PROTEIN YEIH"/>
    <property type="match status" value="1"/>
</dbReference>
<feature type="transmembrane region" description="Helical" evidence="7">
    <location>
        <begin position="127"/>
        <end position="147"/>
    </location>
</feature>
<feature type="transmembrane region" description="Helical" evidence="7">
    <location>
        <begin position="223"/>
        <end position="240"/>
    </location>
</feature>
<feature type="transmembrane region" description="Helical" evidence="7">
    <location>
        <begin position="316"/>
        <end position="335"/>
    </location>
</feature>
<comment type="subcellular location">
    <subcellularLocation>
        <location evidence="1">Cell membrane</location>
        <topology evidence="1">Multi-pass membrane protein</topology>
    </subcellularLocation>
</comment>
<keyword evidence="4 7" id="KW-0812">Transmembrane</keyword>
<evidence type="ECO:0000256" key="2">
    <source>
        <dbReference type="ARBA" id="ARBA00007977"/>
    </source>
</evidence>
<dbReference type="Proteomes" id="UP000282654">
    <property type="component" value="Unassembled WGS sequence"/>
</dbReference>
<keyword evidence="3" id="KW-1003">Cell membrane</keyword>
<accession>A0A3N5BGC0</accession>
<evidence type="ECO:0000256" key="1">
    <source>
        <dbReference type="ARBA" id="ARBA00004651"/>
    </source>
</evidence>
<feature type="transmembrane region" description="Helical" evidence="7">
    <location>
        <begin position="260"/>
        <end position="277"/>
    </location>
</feature>
<evidence type="ECO:0000313" key="8">
    <source>
        <dbReference type="EMBL" id="RPF47112.1"/>
    </source>
</evidence>
<dbReference type="EMBL" id="RKRE01000002">
    <property type="protein sequence ID" value="RPF47112.1"/>
    <property type="molecule type" value="Genomic_DNA"/>
</dbReference>
<comment type="caution">
    <text evidence="8">The sequence shown here is derived from an EMBL/GenBank/DDBJ whole genome shotgun (WGS) entry which is preliminary data.</text>
</comment>
<evidence type="ECO:0000256" key="7">
    <source>
        <dbReference type="SAM" id="Phobius"/>
    </source>
</evidence>
<sequence>MQVAVLQHKSFLHGSIRGLVLTMVVGVLAQNIIRIPLLSVPGPMVIAILVGMAWRALMGIPKYANTGINFASKRFLRYGIVLMGVRLNLDAIFATGPKIILLDTLIIIMAVVIIYYLGRILAVEEKLALLTAVGTGICGAAAVAAVAPTIKANQDETVASVASVAILGTIGSILYILLKPFLGLSLDEYGIFVGATLHEVAHVVAASQPAGDSAANMAILTKLGRVALLIPVTLGISLWFNLRDAGKEQSAGSQGLTIPWFIFGFLGLSCLNTFGLIPHDLTSVMLHISSLLMIIAMAGMGLSVDLVMFRRMGIKSLFIGFVGSLVISVAGLLAIRTLHF</sequence>
<dbReference type="PANTHER" id="PTHR30106">
    <property type="entry name" value="INNER MEMBRANE PROTEIN YEIH-RELATED"/>
    <property type="match status" value="1"/>
</dbReference>
<evidence type="ECO:0000256" key="6">
    <source>
        <dbReference type="ARBA" id="ARBA00023136"/>
    </source>
</evidence>
<gene>
    <name evidence="8" type="ORF">EDD75_1387</name>
</gene>
<proteinExistence type="inferred from homology"/>
<dbReference type="AlphaFoldDB" id="A0A3N5BGC0"/>
<protein>
    <submittedName>
        <fullName evidence="8">Putative integral membrane protein (TIGR00698 family)</fullName>
    </submittedName>
</protein>
<reference evidence="8 9" key="1">
    <citation type="submission" date="2018-11" db="EMBL/GenBank/DDBJ databases">
        <title>Genomic Encyclopedia of Type Strains, Phase IV (KMG-IV): sequencing the most valuable type-strain genomes for metagenomic binning, comparative biology and taxonomic classification.</title>
        <authorList>
            <person name="Goeker M."/>
        </authorList>
    </citation>
    <scope>NUCLEOTIDE SEQUENCE [LARGE SCALE GENOMIC DNA]</scope>
    <source>
        <strain evidence="8 9">DSM 102936</strain>
    </source>
</reference>
<evidence type="ECO:0000256" key="3">
    <source>
        <dbReference type="ARBA" id="ARBA00022475"/>
    </source>
</evidence>
<comment type="similarity">
    <text evidence="2">Belongs to the UPF0324 family.</text>
</comment>
<dbReference type="InterPro" id="IPR018383">
    <property type="entry name" value="UPF0324_pro"/>
</dbReference>
<evidence type="ECO:0000256" key="4">
    <source>
        <dbReference type="ARBA" id="ARBA00022692"/>
    </source>
</evidence>
<evidence type="ECO:0000313" key="9">
    <source>
        <dbReference type="Proteomes" id="UP000282654"/>
    </source>
</evidence>
<feature type="transmembrane region" description="Helical" evidence="7">
    <location>
        <begin position="75"/>
        <end position="93"/>
    </location>
</feature>
<keyword evidence="5 7" id="KW-1133">Transmembrane helix</keyword>
<feature type="transmembrane region" description="Helical" evidence="7">
    <location>
        <begin position="35"/>
        <end position="54"/>
    </location>
</feature>
<dbReference type="RefSeq" id="WP_123929942.1">
    <property type="nucleotide sequence ID" value="NZ_RKRE01000002.1"/>
</dbReference>
<feature type="transmembrane region" description="Helical" evidence="7">
    <location>
        <begin position="284"/>
        <end position="304"/>
    </location>
</feature>
<evidence type="ECO:0000256" key="5">
    <source>
        <dbReference type="ARBA" id="ARBA00022989"/>
    </source>
</evidence>